<evidence type="ECO:0000313" key="5">
    <source>
        <dbReference type="Proteomes" id="UP000278222"/>
    </source>
</evidence>
<dbReference type="Proteomes" id="UP000278222">
    <property type="component" value="Unassembled WGS sequence"/>
</dbReference>
<dbReference type="PANTHER" id="PTHR22946">
    <property type="entry name" value="DIENELACTONE HYDROLASE DOMAIN-CONTAINING PROTEIN-RELATED"/>
    <property type="match status" value="1"/>
</dbReference>
<dbReference type="RefSeq" id="WP_170216291.1">
    <property type="nucleotide sequence ID" value="NZ_AP019700.1"/>
</dbReference>
<keyword evidence="5" id="KW-1185">Reference proteome</keyword>
<dbReference type="AlphaFoldDB" id="A0A3N1MC14"/>
<protein>
    <submittedName>
        <fullName evidence="4">Dienelactone hydrolase</fullName>
    </submittedName>
</protein>
<comment type="caution">
    <text evidence="4">The sequence shown here is derived from an EMBL/GenBank/DDBJ whole genome shotgun (WGS) entry which is preliminary data.</text>
</comment>
<reference evidence="4 5" key="1">
    <citation type="submission" date="2018-11" db="EMBL/GenBank/DDBJ databases">
        <title>Genomic Encyclopedia of Type Strains, Phase IV (KMG-IV): sequencing the most valuable type-strain genomes for metagenomic binning, comparative biology and taxonomic classification.</title>
        <authorList>
            <person name="Goeker M."/>
        </authorList>
    </citation>
    <scope>NUCLEOTIDE SEQUENCE [LARGE SCALE GENOMIC DNA]</scope>
    <source>
        <strain evidence="4 5">DSM 5900</strain>
    </source>
</reference>
<dbReference type="GO" id="GO:0052689">
    <property type="term" value="F:carboxylic ester hydrolase activity"/>
    <property type="evidence" value="ECO:0007669"/>
    <property type="project" value="UniProtKB-ARBA"/>
</dbReference>
<keyword evidence="2" id="KW-0732">Signal</keyword>
<dbReference type="InterPro" id="IPR029058">
    <property type="entry name" value="AB_hydrolase_fold"/>
</dbReference>
<name>A0A3N1MC14_9PROT</name>
<dbReference type="EMBL" id="RJKX01000011">
    <property type="protein sequence ID" value="ROQ01263.1"/>
    <property type="molecule type" value="Genomic_DNA"/>
</dbReference>
<evidence type="ECO:0000313" key="4">
    <source>
        <dbReference type="EMBL" id="ROQ01263.1"/>
    </source>
</evidence>
<dbReference type="PANTHER" id="PTHR22946:SF9">
    <property type="entry name" value="POLYKETIDE TRANSFERASE AF380"/>
    <property type="match status" value="1"/>
</dbReference>
<keyword evidence="1 4" id="KW-0378">Hydrolase</keyword>
<accession>A0A3N1MC14</accession>
<feature type="chain" id="PRO_5017998623" evidence="2">
    <location>
        <begin position="19"/>
        <end position="335"/>
    </location>
</feature>
<sequence length="335" mass="34821">MRRIRSAGMIMAVLTAVAAGTSAAADDIRSNLADGYAGAVRFRSSTPAGPSDLMAGRGPETAIAGELRLPPAAGRPVPLMIISHGSGGILPGREGAWADRLLAQGVATFVLDSFTPRGIRSTGDDQSQLSTAASVADAFAALRIAATHPAIDPARIGVMGFSKGGQVALYTALEPFRKGANGGRERFALHVALYASCSLPYHSTATTKAPIVMLLGGADDYTPAAHCARYAEWFRQRGSAVQVRVFDGAHHGFDAPGAVRRLNNAQTARECGLDIELEPTPTGRRWSDGGTVANTAMGEYLRGCMRRGASFGGDAAALAGAIDEVRAAVAQHLRP</sequence>
<feature type="signal peptide" evidence="2">
    <location>
        <begin position="1"/>
        <end position="18"/>
    </location>
</feature>
<dbReference type="SUPFAM" id="SSF53474">
    <property type="entry name" value="alpha/beta-Hydrolases"/>
    <property type="match status" value="1"/>
</dbReference>
<dbReference type="Pfam" id="PF01738">
    <property type="entry name" value="DLH"/>
    <property type="match status" value="1"/>
</dbReference>
<organism evidence="4 5">
    <name type="scientific">Stella humosa</name>
    <dbReference type="NCBI Taxonomy" id="94"/>
    <lineage>
        <taxon>Bacteria</taxon>
        <taxon>Pseudomonadati</taxon>
        <taxon>Pseudomonadota</taxon>
        <taxon>Alphaproteobacteria</taxon>
        <taxon>Rhodospirillales</taxon>
        <taxon>Stellaceae</taxon>
        <taxon>Stella</taxon>
    </lineage>
</organism>
<proteinExistence type="predicted"/>
<evidence type="ECO:0000256" key="2">
    <source>
        <dbReference type="SAM" id="SignalP"/>
    </source>
</evidence>
<evidence type="ECO:0000259" key="3">
    <source>
        <dbReference type="Pfam" id="PF01738"/>
    </source>
</evidence>
<evidence type="ECO:0000256" key="1">
    <source>
        <dbReference type="ARBA" id="ARBA00022801"/>
    </source>
</evidence>
<dbReference type="InterPro" id="IPR002925">
    <property type="entry name" value="Dienelactn_hydro"/>
</dbReference>
<dbReference type="Gene3D" id="3.40.50.1820">
    <property type="entry name" value="alpha/beta hydrolase"/>
    <property type="match status" value="1"/>
</dbReference>
<feature type="domain" description="Dienelactone hydrolase" evidence="3">
    <location>
        <begin position="73"/>
        <end position="259"/>
    </location>
</feature>
<gene>
    <name evidence="4" type="ORF">EDC65_0441</name>
</gene>
<dbReference type="InterPro" id="IPR050261">
    <property type="entry name" value="FrsA_esterase"/>
</dbReference>